<dbReference type="GO" id="GO:0019546">
    <property type="term" value="P:L-arginine deiminase pathway"/>
    <property type="evidence" value="ECO:0007669"/>
    <property type="project" value="TreeGrafter"/>
</dbReference>
<evidence type="ECO:0000313" key="7">
    <source>
        <dbReference type="EMBL" id="QGY45252.1"/>
    </source>
</evidence>
<comment type="pathway">
    <text evidence="1">Amino-acid degradation; L-arginine degradation via ADI pathway; carbamoyl phosphate from L-arginine: step 1/2.</text>
</comment>
<keyword evidence="4" id="KW-0378">Hydrolase</keyword>
<gene>
    <name evidence="7" type="ORF">GM418_16710</name>
</gene>
<dbReference type="Proteomes" id="UP000428260">
    <property type="component" value="Chromosome"/>
</dbReference>
<comment type="catalytic activity">
    <reaction evidence="5">
        <text>L-arginine + H2O = L-citrulline + NH4(+)</text>
        <dbReference type="Rhea" id="RHEA:19597"/>
        <dbReference type="ChEBI" id="CHEBI:15377"/>
        <dbReference type="ChEBI" id="CHEBI:28938"/>
        <dbReference type="ChEBI" id="CHEBI:32682"/>
        <dbReference type="ChEBI" id="CHEBI:57743"/>
        <dbReference type="EC" id="3.5.3.6"/>
    </reaction>
</comment>
<reference evidence="7 8" key="1">
    <citation type="submission" date="2019-11" db="EMBL/GenBank/DDBJ databases">
        <authorList>
            <person name="Zheng R.K."/>
            <person name="Sun C.M."/>
        </authorList>
    </citation>
    <scope>NUCLEOTIDE SEQUENCE [LARGE SCALE GENOMIC DNA]</scope>
    <source>
        <strain evidence="7 8">WC007</strain>
    </source>
</reference>
<dbReference type="GO" id="GO:0016990">
    <property type="term" value="F:arginine deiminase activity"/>
    <property type="evidence" value="ECO:0007669"/>
    <property type="project" value="UniProtKB-EC"/>
</dbReference>
<accession>A0A6I6JYJ5</accession>
<name>A0A6I6JYJ5_9BACT</name>
<dbReference type="Pfam" id="PF02274">
    <property type="entry name" value="ADI"/>
    <property type="match status" value="1"/>
</dbReference>
<protein>
    <recommendedName>
        <fullName evidence="3">arginine deiminase</fullName>
        <ecNumber evidence="3">3.5.3.6</ecNumber>
    </recommendedName>
</protein>
<keyword evidence="8" id="KW-1185">Reference proteome</keyword>
<dbReference type="AlphaFoldDB" id="A0A6I6JYJ5"/>
<dbReference type="InterPro" id="IPR003876">
    <property type="entry name" value="Arg_deiminase"/>
</dbReference>
<dbReference type="Gene3D" id="3.75.10.10">
    <property type="entry name" value="L-arginine/glycine Amidinotransferase, Chain A"/>
    <property type="match status" value="1"/>
</dbReference>
<dbReference type="RefSeq" id="WP_158868334.1">
    <property type="nucleotide sequence ID" value="NZ_CP046401.1"/>
</dbReference>
<dbReference type="KEGG" id="mcos:GM418_16710"/>
<dbReference type="EC" id="3.5.3.6" evidence="3"/>
<dbReference type="PIRSF" id="PIRSF006356">
    <property type="entry name" value="Arg_deiminase"/>
    <property type="match status" value="1"/>
</dbReference>
<evidence type="ECO:0000313" key="8">
    <source>
        <dbReference type="Proteomes" id="UP000428260"/>
    </source>
</evidence>
<evidence type="ECO:0000256" key="6">
    <source>
        <dbReference type="PIRSR" id="PIRSR006356-1"/>
    </source>
</evidence>
<evidence type="ECO:0000256" key="2">
    <source>
        <dbReference type="ARBA" id="ARBA00010206"/>
    </source>
</evidence>
<evidence type="ECO:0000256" key="1">
    <source>
        <dbReference type="ARBA" id="ARBA00005213"/>
    </source>
</evidence>
<sequence>MQTSINSEIGKLEGVVVHTPGAEVENMTPENAERALYSDILNLSIASREYAQMIGVLRKTTQVLEVKKLLSDILKNDTCKAQLLKDVCVHEQIPGLEDELLQHNEEDLAALLTEGLILEKNNLTNYLNNERFLLRPLHNLFFTRDSAMGMNQSMLIGKMANPVRERETLIMEAIFKNHPVFETQVVNPLNNKSSILKSAQIKIEGGDFQVARPDVFVIGTGMRTSTQGIDFIIEHIKQQKKEPHHIIVQELPSTPESFIHLDMIFTFLDVDTCMAYDPVIFGTSRFRTIHIQIENGKVIKIGEEANIPSALRKLGIDLKSVSCGGKEDLWVQEREQWHSGANFFALAPGKVIGYERNVHTVEELNKNGFEVLKATDLTENKVSIDDYKKCVVTIAGSELARGGGGARCMTMPVRRAEVSW</sequence>
<dbReference type="PANTHER" id="PTHR47271">
    <property type="entry name" value="ARGININE DEIMINASE"/>
    <property type="match status" value="1"/>
</dbReference>
<proteinExistence type="inferred from homology"/>
<comment type="similarity">
    <text evidence="2">Belongs to the arginine deiminase family.</text>
</comment>
<organism evidence="7 8">
    <name type="scientific">Maribellus comscasis</name>
    <dbReference type="NCBI Taxonomy" id="2681766"/>
    <lineage>
        <taxon>Bacteria</taxon>
        <taxon>Pseudomonadati</taxon>
        <taxon>Bacteroidota</taxon>
        <taxon>Bacteroidia</taxon>
        <taxon>Marinilabiliales</taxon>
        <taxon>Prolixibacteraceae</taxon>
        <taxon>Maribellus</taxon>
    </lineage>
</organism>
<evidence type="ECO:0000256" key="3">
    <source>
        <dbReference type="ARBA" id="ARBA00012171"/>
    </source>
</evidence>
<dbReference type="SUPFAM" id="SSF55909">
    <property type="entry name" value="Pentein"/>
    <property type="match status" value="1"/>
</dbReference>
<dbReference type="Gene3D" id="1.10.3930.10">
    <property type="entry name" value="Arginine deiminase"/>
    <property type="match status" value="1"/>
</dbReference>
<evidence type="ECO:0000256" key="4">
    <source>
        <dbReference type="ARBA" id="ARBA00022801"/>
    </source>
</evidence>
<dbReference type="EMBL" id="CP046401">
    <property type="protein sequence ID" value="QGY45252.1"/>
    <property type="molecule type" value="Genomic_DNA"/>
</dbReference>
<dbReference type="PANTHER" id="PTHR47271:SF2">
    <property type="entry name" value="ARGININE DEIMINASE"/>
    <property type="match status" value="1"/>
</dbReference>
<feature type="active site" description="Amidino-cysteine intermediate" evidence="6">
    <location>
        <position position="408"/>
    </location>
</feature>
<dbReference type="PRINTS" id="PR01466">
    <property type="entry name" value="ARGDEIMINASE"/>
</dbReference>
<evidence type="ECO:0000256" key="5">
    <source>
        <dbReference type="ARBA" id="ARBA00049429"/>
    </source>
</evidence>